<evidence type="ECO:0000256" key="8">
    <source>
        <dbReference type="SAM" id="Phobius"/>
    </source>
</evidence>
<evidence type="ECO:0000256" key="1">
    <source>
        <dbReference type="ARBA" id="ARBA00004651"/>
    </source>
</evidence>
<dbReference type="InterPro" id="IPR003838">
    <property type="entry name" value="ABC3_permease_C"/>
</dbReference>
<dbReference type="Pfam" id="PF02687">
    <property type="entry name" value="FtsX"/>
    <property type="match status" value="1"/>
</dbReference>
<comment type="subcellular location">
    <subcellularLocation>
        <location evidence="1">Cell membrane</location>
        <topology evidence="1">Multi-pass membrane protein</topology>
    </subcellularLocation>
</comment>
<feature type="transmembrane region" description="Helical" evidence="8">
    <location>
        <begin position="270"/>
        <end position="294"/>
    </location>
</feature>
<dbReference type="InterPro" id="IPR051447">
    <property type="entry name" value="Lipoprotein-release_system"/>
</dbReference>
<comment type="similarity">
    <text evidence="2">Belongs to the ABC-4 integral membrane protein family. LolC/E subfamily.</text>
</comment>
<dbReference type="PANTHER" id="PTHR30489:SF0">
    <property type="entry name" value="LIPOPROTEIN-RELEASING SYSTEM TRANSMEMBRANE PROTEIN LOLE"/>
    <property type="match status" value="1"/>
</dbReference>
<protein>
    <submittedName>
        <fullName evidence="11">Lipoprotein-releasing ABC transporter permease subunit</fullName>
    </submittedName>
</protein>
<proteinExistence type="inferred from homology"/>
<evidence type="ECO:0000256" key="3">
    <source>
        <dbReference type="ARBA" id="ARBA00022448"/>
    </source>
</evidence>
<keyword evidence="7 8" id="KW-0472">Membrane</keyword>
<evidence type="ECO:0000256" key="4">
    <source>
        <dbReference type="ARBA" id="ARBA00022475"/>
    </source>
</evidence>
<accession>A0AB38YBD6</accession>
<organism evidence="11">
    <name type="scientific">Salinispirillum sp. LH 10-3-1</name>
    <dbReference type="NCBI Taxonomy" id="2952525"/>
    <lineage>
        <taxon>Bacteria</taxon>
        <taxon>Pseudomonadati</taxon>
        <taxon>Pseudomonadota</taxon>
        <taxon>Gammaproteobacteria</taxon>
        <taxon>Oceanospirillales</taxon>
        <taxon>Saccharospirillaceae</taxon>
        <taxon>Salinispirillum</taxon>
    </lineage>
</organism>
<dbReference type="NCBIfam" id="TIGR02212">
    <property type="entry name" value="lolCE"/>
    <property type="match status" value="1"/>
</dbReference>
<dbReference type="Pfam" id="PF12704">
    <property type="entry name" value="MacB_PCD"/>
    <property type="match status" value="1"/>
</dbReference>
<dbReference type="RefSeq" id="WP_304993974.1">
    <property type="nucleotide sequence ID" value="NZ_CP101717.1"/>
</dbReference>
<dbReference type="PANTHER" id="PTHR30489">
    <property type="entry name" value="LIPOPROTEIN-RELEASING SYSTEM TRANSMEMBRANE PROTEIN LOLE"/>
    <property type="match status" value="1"/>
</dbReference>
<sequence length="413" mass="45315">MLHNLSFFIGRRYIGAKRRSHFISFISSVSMIGLTLGVAVLIIVLSVMNGFERELRERILGMVPHGSISGQAPIEDWESLRERMLAHPEVRGAAPFIAETAMLISDRESRGALVTGVDPRYLSEVSIIENHIVSGSMDALQAGNWNIVLGESLARQMGVVPGDRINMLVPEVSVNIMGVQPRFKRFTVIALFKVGAQLDSDTALVHIEDAATLKRMPGKVQGIQLSFDDLFRAPAVTRELAFGLQGRYQFSDWTRTQGNLFQAIQLEKRMVGLLLFMIIAVAAFNIISSLFMLVTEKQSDIAILRTMGARPSQIMGIFIVQGGLVGTIGVILGIIFGVIGALTVADIVAAVERFFGFEVLDSGVYFINYMPSELRFDDVLLVGGASLVVAFLSTLYPAYRAAKTLPAEALRYE</sequence>
<dbReference type="GO" id="GO:0042953">
    <property type="term" value="P:lipoprotein transport"/>
    <property type="evidence" value="ECO:0007669"/>
    <property type="project" value="InterPro"/>
</dbReference>
<feature type="domain" description="ABC3 transporter permease C-terminal" evidence="9">
    <location>
        <begin position="273"/>
        <end position="404"/>
    </location>
</feature>
<dbReference type="InterPro" id="IPR011925">
    <property type="entry name" value="LolCE_TM"/>
</dbReference>
<evidence type="ECO:0000259" key="10">
    <source>
        <dbReference type="Pfam" id="PF12704"/>
    </source>
</evidence>
<dbReference type="EMBL" id="CP101717">
    <property type="protein sequence ID" value="WLD56690.1"/>
    <property type="molecule type" value="Genomic_DNA"/>
</dbReference>
<feature type="domain" description="MacB-like periplasmic core" evidence="10">
    <location>
        <begin position="28"/>
        <end position="239"/>
    </location>
</feature>
<feature type="transmembrane region" description="Helical" evidence="8">
    <location>
        <begin position="21"/>
        <end position="48"/>
    </location>
</feature>
<evidence type="ECO:0000259" key="9">
    <source>
        <dbReference type="Pfam" id="PF02687"/>
    </source>
</evidence>
<name>A0AB38YBD6_9GAMM</name>
<evidence type="ECO:0000313" key="11">
    <source>
        <dbReference type="EMBL" id="WLD56690.1"/>
    </source>
</evidence>
<keyword evidence="5 8" id="KW-0812">Transmembrane</keyword>
<keyword evidence="11" id="KW-0449">Lipoprotein</keyword>
<dbReference type="GO" id="GO:0044874">
    <property type="term" value="P:lipoprotein localization to outer membrane"/>
    <property type="evidence" value="ECO:0007669"/>
    <property type="project" value="TreeGrafter"/>
</dbReference>
<dbReference type="InterPro" id="IPR025857">
    <property type="entry name" value="MacB_PCD"/>
</dbReference>
<keyword evidence="6 8" id="KW-1133">Transmembrane helix</keyword>
<evidence type="ECO:0000256" key="2">
    <source>
        <dbReference type="ARBA" id="ARBA00005236"/>
    </source>
</evidence>
<evidence type="ECO:0000256" key="6">
    <source>
        <dbReference type="ARBA" id="ARBA00022989"/>
    </source>
</evidence>
<reference evidence="11" key="1">
    <citation type="submission" date="2022-07" db="EMBL/GenBank/DDBJ databases">
        <title>Complete genome sequence of Salinispirillum sp. LH10-3-1 capable of multiple carbohydrate inversion isolated from a soda lake.</title>
        <authorList>
            <person name="Liu J."/>
            <person name="Zhai Y."/>
            <person name="Zhang H."/>
            <person name="Yang H."/>
            <person name="Qu J."/>
            <person name="Li J."/>
        </authorList>
    </citation>
    <scope>NUCLEOTIDE SEQUENCE</scope>
    <source>
        <strain evidence="11">LH 10-3-1</strain>
    </source>
</reference>
<feature type="transmembrane region" description="Helical" evidence="8">
    <location>
        <begin position="315"/>
        <end position="341"/>
    </location>
</feature>
<keyword evidence="3" id="KW-0813">Transport</keyword>
<evidence type="ECO:0000256" key="7">
    <source>
        <dbReference type="ARBA" id="ARBA00023136"/>
    </source>
</evidence>
<feature type="transmembrane region" description="Helical" evidence="8">
    <location>
        <begin position="379"/>
        <end position="399"/>
    </location>
</feature>
<evidence type="ECO:0000256" key="5">
    <source>
        <dbReference type="ARBA" id="ARBA00022692"/>
    </source>
</evidence>
<dbReference type="GO" id="GO:0098797">
    <property type="term" value="C:plasma membrane protein complex"/>
    <property type="evidence" value="ECO:0007669"/>
    <property type="project" value="TreeGrafter"/>
</dbReference>
<gene>
    <name evidence="11" type="ORF">NFC81_08050</name>
</gene>
<dbReference type="AlphaFoldDB" id="A0AB38YBD6"/>
<keyword evidence="4" id="KW-1003">Cell membrane</keyword>